<dbReference type="FunFam" id="1.10.510.10:FF:000284">
    <property type="entry name" value="Putative receptor-like serine/threonine-protein kinase"/>
    <property type="match status" value="1"/>
</dbReference>
<dbReference type="SUPFAM" id="SSF56112">
    <property type="entry name" value="Protein kinase-like (PK-like)"/>
    <property type="match status" value="1"/>
</dbReference>
<evidence type="ECO:0000313" key="3">
    <source>
        <dbReference type="EMBL" id="KCW55526.1"/>
    </source>
</evidence>
<dbReference type="Gene3D" id="1.10.510.10">
    <property type="entry name" value="Transferase(Phosphotransferase) domain 1"/>
    <property type="match status" value="1"/>
</dbReference>
<dbReference type="PANTHER" id="PTHR47987:SF11">
    <property type="entry name" value="RECEPTOR-LIKE CYTOSOLIC SERINE_THREONINE-PROTEIN KINASE RBK1 ISOFORM X1"/>
    <property type="match status" value="1"/>
</dbReference>
<evidence type="ECO:0000256" key="1">
    <source>
        <dbReference type="SAM" id="MobiDB-lite"/>
    </source>
</evidence>
<dbReference type="Pfam" id="PF00069">
    <property type="entry name" value="Pkinase"/>
    <property type="match status" value="1"/>
</dbReference>
<dbReference type="OMA" id="CRWFSHE"/>
<dbReference type="Gramene" id="KCW55526">
    <property type="protein sequence ID" value="KCW55526"/>
    <property type="gene ID" value="EUGRSUZ_I01415"/>
</dbReference>
<reference evidence="3" key="1">
    <citation type="submission" date="2013-07" db="EMBL/GenBank/DDBJ databases">
        <title>The genome of Eucalyptus grandis.</title>
        <authorList>
            <person name="Schmutz J."/>
            <person name="Hayes R."/>
            <person name="Myburg A."/>
            <person name="Tuskan G."/>
            <person name="Grattapaglia D."/>
            <person name="Rokhsar D.S."/>
        </authorList>
    </citation>
    <scope>NUCLEOTIDE SEQUENCE</scope>
    <source>
        <tissue evidence="3">Leaf extractions</tissue>
    </source>
</reference>
<dbReference type="InterPro" id="IPR014729">
    <property type="entry name" value="Rossmann-like_a/b/a_fold"/>
</dbReference>
<dbReference type="InterPro" id="IPR000719">
    <property type="entry name" value="Prot_kinase_dom"/>
</dbReference>
<feature type="domain" description="Protein kinase" evidence="2">
    <location>
        <begin position="335"/>
        <end position="617"/>
    </location>
</feature>
<dbReference type="Gene3D" id="3.30.200.20">
    <property type="entry name" value="Phosphorylase Kinase, domain 1"/>
    <property type="match status" value="1"/>
</dbReference>
<dbReference type="InterPro" id="IPR046958">
    <property type="entry name" value="RBK1/2/STUNTED"/>
</dbReference>
<dbReference type="GO" id="GO:0016301">
    <property type="term" value="F:kinase activity"/>
    <property type="evidence" value="ECO:0000318"/>
    <property type="project" value="GO_Central"/>
</dbReference>
<dbReference type="eggNOG" id="ENOG502QVZI">
    <property type="taxonomic scope" value="Eukaryota"/>
</dbReference>
<gene>
    <name evidence="3" type="ORF">EUGRSUZ_I01415</name>
</gene>
<dbReference type="OrthoDB" id="654677at2759"/>
<accession>A0A059APD1</accession>
<protein>
    <recommendedName>
        <fullName evidence="2">Protein kinase domain-containing protein</fullName>
    </recommendedName>
</protein>
<dbReference type="GO" id="GO:0004672">
    <property type="term" value="F:protein kinase activity"/>
    <property type="evidence" value="ECO:0007669"/>
    <property type="project" value="InterPro"/>
</dbReference>
<dbReference type="KEGG" id="egr:104418943"/>
<dbReference type="FunCoup" id="A0A059APD1">
    <property type="interactions" value="278"/>
</dbReference>
<dbReference type="InParanoid" id="A0A059APD1"/>
<dbReference type="EMBL" id="KK198761">
    <property type="protein sequence ID" value="KCW55526.1"/>
    <property type="molecule type" value="Genomic_DNA"/>
</dbReference>
<sequence length="687" mass="76057">MTVERVQAVAQKYVLVGVRLDGRSRELLSWAIVKVAEPGDRVLAIHVCRDDASRDASILDNYLEVYEGLCNAKKVTLTGQALKGSSFRKVLVREAKNYAAVALLVGIDKQGALGVHTATAKYCAKRLPSSTDVLAIHNGKIVFRRCTNIQLPGFRGDPRPSLCQAGKASTQETSSEFGESEAESEISSLEMIQSLKEESRANYNDVKNSIARENRIILSISASELAGSNLEQRPGWPLLRRATFDPPGTQNGRSVSVVQWVMSLPDRSLYLNSLHPDARESPPPKYHTETVDGSHKSTSSEARKLLKQIELLLRTKSSDCELFDYEALRDSTLHFSSEHLIGKGGSNFVYKGILPDGTTVAVKVLKSSTEANLKDFLLEMDIISSMKHKNIIPLHGISVQSKSLISVYNFLSRGSLEENLHGDRRNKQSLSWAVRYNIASGVAEALNYLHNECARPVIHRDVKTSNILLTNEFEPQLSDFGLAIWGPPASAFLTKVDVVGTFGYLAPEYFMYGKLSDKVDVYAFGVVLLELLSGRKPISSDAAKGQESLVMWAKPIIESGDASSILDPDLGGRVDEVQMQRMVLAARLCLTRSARLRPNMNQILKIINGDINVDEWLDYKCDHWVDSEISDDNDDEVYPNSSAESHLSLALLDVYDDSTSISSTEQRSSISVEEYMKGRWSRSSSFD</sequence>
<evidence type="ECO:0000259" key="2">
    <source>
        <dbReference type="PROSITE" id="PS50011"/>
    </source>
</evidence>
<feature type="region of interest" description="Disordered" evidence="1">
    <location>
        <begin position="273"/>
        <end position="299"/>
    </location>
</feature>
<dbReference type="PROSITE" id="PS50011">
    <property type="entry name" value="PROTEIN_KINASE_DOM"/>
    <property type="match status" value="1"/>
</dbReference>
<dbReference type="GO" id="GO:0005524">
    <property type="term" value="F:ATP binding"/>
    <property type="evidence" value="ECO:0007669"/>
    <property type="project" value="InterPro"/>
</dbReference>
<dbReference type="FunFam" id="3.30.200.20:FF:000268">
    <property type="entry name" value="probable receptor-like serine/threonine-protein kinase At5g57670"/>
    <property type="match status" value="1"/>
</dbReference>
<dbReference type="SMART" id="SM00220">
    <property type="entry name" value="S_TKc"/>
    <property type="match status" value="1"/>
</dbReference>
<dbReference type="InterPro" id="IPR011009">
    <property type="entry name" value="Kinase-like_dom_sf"/>
</dbReference>
<feature type="region of interest" description="Disordered" evidence="1">
    <location>
        <begin position="160"/>
        <end position="180"/>
    </location>
</feature>
<dbReference type="PROSITE" id="PS00108">
    <property type="entry name" value="PROTEIN_KINASE_ST"/>
    <property type="match status" value="1"/>
</dbReference>
<dbReference type="PANTHER" id="PTHR47987">
    <property type="entry name" value="OS08G0249100 PROTEIN"/>
    <property type="match status" value="1"/>
</dbReference>
<dbReference type="InterPro" id="IPR008271">
    <property type="entry name" value="Ser/Thr_kinase_AS"/>
</dbReference>
<feature type="compositionally biased region" description="Basic and acidic residues" evidence="1">
    <location>
        <begin position="276"/>
        <end position="295"/>
    </location>
</feature>
<dbReference type="Gene3D" id="3.40.50.620">
    <property type="entry name" value="HUPs"/>
    <property type="match status" value="1"/>
</dbReference>
<dbReference type="AlphaFoldDB" id="A0A059APD1"/>
<organism evidence="3">
    <name type="scientific">Eucalyptus grandis</name>
    <name type="common">Flooded gum</name>
    <dbReference type="NCBI Taxonomy" id="71139"/>
    <lineage>
        <taxon>Eukaryota</taxon>
        <taxon>Viridiplantae</taxon>
        <taxon>Streptophyta</taxon>
        <taxon>Embryophyta</taxon>
        <taxon>Tracheophyta</taxon>
        <taxon>Spermatophyta</taxon>
        <taxon>Magnoliopsida</taxon>
        <taxon>eudicotyledons</taxon>
        <taxon>Gunneridae</taxon>
        <taxon>Pentapetalae</taxon>
        <taxon>rosids</taxon>
        <taxon>malvids</taxon>
        <taxon>Myrtales</taxon>
        <taxon>Myrtaceae</taxon>
        <taxon>Myrtoideae</taxon>
        <taxon>Eucalypteae</taxon>
        <taxon>Eucalyptus</taxon>
    </lineage>
</organism>
<name>A0A059APD1_EUCGR</name>
<proteinExistence type="predicted"/>